<dbReference type="GO" id="GO:0012505">
    <property type="term" value="C:endomembrane system"/>
    <property type="evidence" value="ECO:0007669"/>
    <property type="project" value="UniProtKB-SubCell"/>
</dbReference>
<feature type="transmembrane region" description="Helical" evidence="10">
    <location>
        <begin position="107"/>
        <end position="129"/>
    </location>
</feature>
<reference evidence="13 14" key="1">
    <citation type="journal article" date="2019" name="Nat. Plants">
        <title>Stout camphor tree genome fills gaps in understanding of flowering plant genome evolution.</title>
        <authorList>
            <person name="Chaw S.M."/>
            <person name="Liu Y.C."/>
            <person name="Wu Y.W."/>
            <person name="Wang H.Y."/>
            <person name="Lin C.I."/>
            <person name="Wu C.S."/>
            <person name="Ke H.M."/>
            <person name="Chang L.Y."/>
            <person name="Hsu C.Y."/>
            <person name="Yang H.T."/>
            <person name="Sudianto E."/>
            <person name="Hsu M.H."/>
            <person name="Wu K.P."/>
            <person name="Wang L.N."/>
            <person name="Leebens-Mack J.H."/>
            <person name="Tsai I.J."/>
        </authorList>
    </citation>
    <scope>NUCLEOTIDE SEQUENCE [LARGE SCALE GENOMIC DNA]</scope>
    <source>
        <strain evidence="14">cv. Chaw 1501</strain>
        <tissue evidence="13">Young leaves</tissue>
    </source>
</reference>
<comment type="catalytic activity">
    <reaction evidence="1">
        <text>S-ubiquitinyl-[E2 ubiquitin-conjugating enzyme]-L-cysteine + [acceptor protein]-L-lysine = [E2 ubiquitin-conjugating enzyme]-L-cysteine + N(6)-ubiquitinyl-[acceptor protein]-L-lysine.</text>
        <dbReference type="EC" id="2.3.2.27"/>
    </reaction>
</comment>
<keyword evidence="9 10" id="KW-0472">Membrane</keyword>
<dbReference type="AlphaFoldDB" id="A0A3S3PS38"/>
<evidence type="ECO:0000256" key="1">
    <source>
        <dbReference type="ARBA" id="ARBA00000900"/>
    </source>
</evidence>
<dbReference type="Proteomes" id="UP000283530">
    <property type="component" value="Unassembled WGS sequence"/>
</dbReference>
<dbReference type="EC" id="2.3.2.27" evidence="4"/>
<dbReference type="Pfam" id="PF11145">
    <property type="entry name" value="DUF2921"/>
    <property type="match status" value="1"/>
</dbReference>
<keyword evidence="5" id="KW-0808">Transferase</keyword>
<feature type="domain" description="SWEET-like" evidence="11">
    <location>
        <begin position="851"/>
        <end position="1142"/>
    </location>
</feature>
<comment type="caution">
    <text evidence="13">The sequence shown here is derived from an EMBL/GenBank/DDBJ whole genome shotgun (WGS) entry which is preliminary data.</text>
</comment>
<keyword evidence="7" id="KW-0833">Ubl conjugation pathway</keyword>
<feature type="transmembrane region" description="Helical" evidence="10">
    <location>
        <begin position="988"/>
        <end position="1009"/>
    </location>
</feature>
<dbReference type="InterPro" id="IPR057425">
    <property type="entry name" value="DUF2921_N"/>
</dbReference>
<dbReference type="STRING" id="337451.A0A3S3PS38"/>
<dbReference type="InterPro" id="IPR021319">
    <property type="entry name" value="DUF2921"/>
</dbReference>
<evidence type="ECO:0000256" key="5">
    <source>
        <dbReference type="ARBA" id="ARBA00022679"/>
    </source>
</evidence>
<feature type="transmembrane region" description="Helical" evidence="10">
    <location>
        <begin position="72"/>
        <end position="95"/>
    </location>
</feature>
<dbReference type="OrthoDB" id="618601at2759"/>
<evidence type="ECO:0000256" key="2">
    <source>
        <dbReference type="ARBA" id="ARBA00004127"/>
    </source>
</evidence>
<feature type="transmembrane region" description="Helical" evidence="10">
    <location>
        <begin position="896"/>
        <end position="917"/>
    </location>
</feature>
<evidence type="ECO:0000256" key="7">
    <source>
        <dbReference type="ARBA" id="ARBA00022786"/>
    </source>
</evidence>
<feature type="transmembrane region" description="Helical" evidence="10">
    <location>
        <begin position="863"/>
        <end position="884"/>
    </location>
</feature>
<evidence type="ECO:0000259" key="12">
    <source>
        <dbReference type="Pfam" id="PF25333"/>
    </source>
</evidence>
<keyword evidence="6 10" id="KW-0812">Transmembrane</keyword>
<dbReference type="Pfam" id="PF25333">
    <property type="entry name" value="DUF2921_N"/>
    <property type="match status" value="3"/>
</dbReference>
<gene>
    <name evidence="13" type="ORF">CKAN_00072800</name>
</gene>
<protein>
    <recommendedName>
        <fullName evidence="4">RING-type E3 ubiquitin transferase</fullName>
        <ecNumber evidence="4">2.3.2.27</ecNumber>
    </recommendedName>
</protein>
<feature type="transmembrane region" description="Helical" evidence="10">
    <location>
        <begin position="937"/>
        <end position="958"/>
    </location>
</feature>
<organism evidence="13 14">
    <name type="scientific">Cinnamomum micranthum f. kanehirae</name>
    <dbReference type="NCBI Taxonomy" id="337451"/>
    <lineage>
        <taxon>Eukaryota</taxon>
        <taxon>Viridiplantae</taxon>
        <taxon>Streptophyta</taxon>
        <taxon>Embryophyta</taxon>
        <taxon>Tracheophyta</taxon>
        <taxon>Spermatophyta</taxon>
        <taxon>Magnoliopsida</taxon>
        <taxon>Magnoliidae</taxon>
        <taxon>Laurales</taxon>
        <taxon>Lauraceae</taxon>
        <taxon>Cinnamomum</taxon>
    </lineage>
</organism>
<keyword evidence="14" id="KW-1185">Reference proteome</keyword>
<comment type="pathway">
    <text evidence="3">Protein modification; protein ubiquitination.</text>
</comment>
<evidence type="ECO:0000256" key="4">
    <source>
        <dbReference type="ARBA" id="ARBA00012483"/>
    </source>
</evidence>
<evidence type="ECO:0000256" key="9">
    <source>
        <dbReference type="ARBA" id="ARBA00023136"/>
    </source>
</evidence>
<comment type="subcellular location">
    <subcellularLocation>
        <location evidence="2">Endomembrane system</location>
        <topology evidence="2">Multi-pass membrane protein</topology>
    </subcellularLocation>
</comment>
<sequence>MMSNLIQPIISCSGGIRDFSRKPGAFCQKQEKQRSLFLFQFPAVGIRGKERKPISQIHVFSSVGELQKLVSDVWVCFIASGSLGFLVLVSGLFEISRIKTGIVVMKIFFILSRVFYVWILELLLCSSFTTPYKQITKSTKPYGYEPQFSLNARRDGSSSTYEYTRFSEVEKECRSVISSASEFNPNSGRWNSFKDRLSFMNGDWVEVAGSAPRLMPFDDSTMLIYSPSGRPPLQFLASFKMLDFDMLPQSKTMVNVSGVLVLGIGRDVVGYKGMNPQSLDFEVQVGNFQIQSGYSQLTIPFEGVFVESQNHGGEFVMCMLGSAMLPSRQPDSTDSLEWANVPGPNYQNELPLLQDDQVLLVLRYPRTFTLTSRAIRGEMKSLNKVSNPKYFDTVHIYSQLGPYSNYQFESQDLVSKACKPYPHKDDLLDSHIEVFRGFRFCEIFERFSAEEPFTVVPNWKCNSTDRYCRKMGPFAFEKEINATDGGFGDVRILIQDVRCDPGFGKNNASTARVSAVFRVIPPLENQFYASQRSGLGGMTLVAEGIWNSSGGQLCMVGCVENVKPPAAGCYSRICLYIPISFTITQRSIIFGQISSISDETNLYFPLSLEKKVQPSTLWNSFSNSHLSYKYSKIKSAGVVLEKNEAFDFSATVKKSLLTYPTQKDGDELVGLSVLSEDLTLHVEALDPPSKVGLPRPFIQMEILSIGPLFGRYWSSENTSTEREETLFHSRTETTERQILLNVSAELRITGERYRNVSMLFVEGLYNPIDGKMYLVGCRDVRASWSVLFESSDLENGLDCLIEAKVEYPPTTARWLMNPTAKISITSQRNDDDPLHFSPVKLSTLPILYRGQREDILSRKGVEGILRILTLSLAIACIISQLFHIQDKVDVVPYISLVMLGVQALGYSLPLITGAEALFTHTASESYRSSYYGLKRNLGFRVISYTVKLLVLAAFLLTLRLGQKVWKSRIRLLTRTPLEPRRVPSDKRVLLTTLVIHTVGFLIILIVHAVNASKRPIHSVQYVDLRGISHKLQEWEIELEEYIGLVQDFFLLPQIIGNLLWQIDCKPLRKAYYIGVTIVRLLPHVYDYIRAPVFNPYFSEEYEFVNPDLDFYSKFGDIAIPATATLLAVTVYIQQRWTYRELSQKLNFGQHKLLPLGSRVYERLPSKLVEAELVSGVNETAEDGHASRDED</sequence>
<name>A0A3S3PS38_9MAGN</name>
<dbReference type="PANTHER" id="PTHR33389:SF4">
    <property type="entry name" value="PII, URIDYLYLTRANSFERASE (DUF2921)"/>
    <property type="match status" value="1"/>
</dbReference>
<evidence type="ECO:0000256" key="6">
    <source>
        <dbReference type="ARBA" id="ARBA00022692"/>
    </source>
</evidence>
<dbReference type="GO" id="GO:0061630">
    <property type="term" value="F:ubiquitin protein ligase activity"/>
    <property type="evidence" value="ECO:0007669"/>
    <property type="project" value="UniProtKB-EC"/>
</dbReference>
<keyword evidence="8 10" id="KW-1133">Transmembrane helix</keyword>
<feature type="domain" description="DUF2921" evidence="12">
    <location>
        <begin position="646"/>
        <end position="839"/>
    </location>
</feature>
<accession>A0A3S3PS38</accession>
<feature type="domain" description="DUF2921" evidence="12">
    <location>
        <begin position="414"/>
        <end position="604"/>
    </location>
</feature>
<evidence type="ECO:0000313" key="14">
    <source>
        <dbReference type="Proteomes" id="UP000283530"/>
    </source>
</evidence>
<evidence type="ECO:0000313" key="13">
    <source>
        <dbReference type="EMBL" id="RWR72502.1"/>
    </source>
</evidence>
<evidence type="ECO:0000259" key="11">
    <source>
        <dbReference type="Pfam" id="PF11145"/>
    </source>
</evidence>
<evidence type="ECO:0000256" key="10">
    <source>
        <dbReference type="SAM" id="Phobius"/>
    </source>
</evidence>
<dbReference type="EMBL" id="QPKB01000001">
    <property type="protein sequence ID" value="RWR72502.1"/>
    <property type="molecule type" value="Genomic_DNA"/>
</dbReference>
<evidence type="ECO:0000256" key="8">
    <source>
        <dbReference type="ARBA" id="ARBA00022989"/>
    </source>
</evidence>
<dbReference type="PANTHER" id="PTHR33389">
    <property type="entry name" value="FAMILY PROTEIN, PUTATIVE (DUF2921)-RELATED"/>
    <property type="match status" value="1"/>
</dbReference>
<evidence type="ECO:0000256" key="3">
    <source>
        <dbReference type="ARBA" id="ARBA00004906"/>
    </source>
</evidence>
<proteinExistence type="predicted"/>
<feature type="domain" description="DUF2921" evidence="12">
    <location>
        <begin position="169"/>
        <end position="395"/>
    </location>
</feature>